<dbReference type="EMBL" id="JABBWE010000116">
    <property type="protein sequence ID" value="KAG1785196.1"/>
    <property type="molecule type" value="Genomic_DNA"/>
</dbReference>
<dbReference type="OrthoDB" id="2633096at2759"/>
<dbReference type="AlphaFoldDB" id="A0A9P7AA88"/>
<feature type="region of interest" description="Disordered" evidence="1">
    <location>
        <begin position="50"/>
        <end position="85"/>
    </location>
</feature>
<evidence type="ECO:0000313" key="2">
    <source>
        <dbReference type="EMBL" id="KAG1785196.1"/>
    </source>
</evidence>
<feature type="region of interest" description="Disordered" evidence="1">
    <location>
        <begin position="535"/>
        <end position="566"/>
    </location>
</feature>
<proteinExistence type="predicted"/>
<dbReference type="Proteomes" id="UP000719766">
    <property type="component" value="Unassembled WGS sequence"/>
</dbReference>
<dbReference type="RefSeq" id="XP_041152681.1">
    <property type="nucleotide sequence ID" value="XM_041300933.1"/>
</dbReference>
<evidence type="ECO:0000313" key="3">
    <source>
        <dbReference type="Proteomes" id="UP000719766"/>
    </source>
</evidence>
<reference evidence="2" key="1">
    <citation type="journal article" date="2020" name="New Phytol.">
        <title>Comparative genomics reveals dynamic genome evolution in host specialist ectomycorrhizal fungi.</title>
        <authorList>
            <person name="Lofgren L.A."/>
            <person name="Nguyen N.H."/>
            <person name="Vilgalys R."/>
            <person name="Ruytinx J."/>
            <person name="Liao H.L."/>
            <person name="Branco S."/>
            <person name="Kuo A."/>
            <person name="LaButti K."/>
            <person name="Lipzen A."/>
            <person name="Andreopoulos W."/>
            <person name="Pangilinan J."/>
            <person name="Riley R."/>
            <person name="Hundley H."/>
            <person name="Na H."/>
            <person name="Barry K."/>
            <person name="Grigoriev I.V."/>
            <person name="Stajich J.E."/>
            <person name="Kennedy P.G."/>
        </authorList>
    </citation>
    <scope>NUCLEOTIDE SEQUENCE</scope>
    <source>
        <strain evidence="2">S12</strain>
    </source>
</reference>
<feature type="compositionally biased region" description="Basic and acidic residues" evidence="1">
    <location>
        <begin position="540"/>
        <end position="552"/>
    </location>
</feature>
<protein>
    <submittedName>
        <fullName evidence="2">Uncharacterized protein</fullName>
    </submittedName>
</protein>
<comment type="caution">
    <text evidence="2">The sequence shown here is derived from an EMBL/GenBank/DDBJ whole genome shotgun (WGS) entry which is preliminary data.</text>
</comment>
<keyword evidence="3" id="KW-1185">Reference proteome</keyword>
<evidence type="ECO:0000256" key="1">
    <source>
        <dbReference type="SAM" id="MobiDB-lite"/>
    </source>
</evidence>
<gene>
    <name evidence="2" type="ORF">HD556DRAFT_1314458</name>
</gene>
<name>A0A9P7AA88_9AGAM</name>
<accession>A0A9P7AA88</accession>
<sequence>MPPKTTRKAKARVILSGISRAGPGKVDIGSMVTQVTPSVTFEPILFQKDRQSGQERVNAEPTPSFTASFQKDRQPGQERVNTEPTPSFAASSDIVGMYCHFCCEAAQPGYRHQCIECGALMCEQTVQKSKGCIYLGSVENKDDFLCPVCFRTSDKKDQPLLYAYIGFGQRKKIKMAWPMAVVNLNLESMKDDYLATMVKIELENHYHMHPHNLFIQTLRMRGAAHLSESRNLSDGLKFMHSNVGRGFPPNTFIVVDTHSDEFTGMLQHTGGHTGGTNTTITEIIEAYLGTEFLKCMGEASDAARSDNSTFATAKSTKPWCDLTARARGGWRGLLLVSCGPVMRVSHHFESVLKLVKSNQFEVIVGFGGSGTLPSMISHTVRSFVVDTGVFGRTDPWSTICHMLTSNHDILDYTTTVVVYATAVNGCQQIECRQIAKDAPGLCAFGYEFRSCGKPGCNPVPADLRVFNQKERVSVRCLKCGWRSAWARTDKDNKHFKRVNALAAPQLFWHHFPPSADLQTSSWTLRSARTPYPLNQLKYPGRGEESRKEERQFKSPRAVNRMRRCWT</sequence>
<organism evidence="2 3">
    <name type="scientific">Suillus plorans</name>
    <dbReference type="NCBI Taxonomy" id="116603"/>
    <lineage>
        <taxon>Eukaryota</taxon>
        <taxon>Fungi</taxon>
        <taxon>Dikarya</taxon>
        <taxon>Basidiomycota</taxon>
        <taxon>Agaricomycotina</taxon>
        <taxon>Agaricomycetes</taxon>
        <taxon>Agaricomycetidae</taxon>
        <taxon>Boletales</taxon>
        <taxon>Suillineae</taxon>
        <taxon>Suillaceae</taxon>
        <taxon>Suillus</taxon>
    </lineage>
</organism>
<dbReference type="GeneID" id="64594697"/>